<protein>
    <submittedName>
        <fullName evidence="1">Transporter</fullName>
    </submittedName>
</protein>
<dbReference type="Proteomes" id="UP000595437">
    <property type="component" value="Chromosome 7"/>
</dbReference>
<dbReference type="AlphaFoldDB" id="A0A7T8HGZ6"/>
<evidence type="ECO:0000313" key="1">
    <source>
        <dbReference type="EMBL" id="QQP49732.1"/>
    </source>
</evidence>
<accession>A0A7T8HGZ6</accession>
<reference evidence="2" key="1">
    <citation type="submission" date="2021-01" db="EMBL/GenBank/DDBJ databases">
        <title>Caligus Genome Assembly.</title>
        <authorList>
            <person name="Gallardo-Escarate C."/>
        </authorList>
    </citation>
    <scope>NUCLEOTIDE SEQUENCE [LARGE SCALE GENOMIC DNA]</scope>
</reference>
<dbReference type="EMBL" id="CP045896">
    <property type="protein sequence ID" value="QQP49732.1"/>
    <property type="molecule type" value="Genomic_DNA"/>
</dbReference>
<sequence>LYLPVLHNSVLILVVNIVSMTPCSYGTYVFPNYVQYMGWAMVAFSLLPSPSTSSCFSSHPPRQRTTLSVEWWRGSSAQRIGSLSTEGPLPRFRMRSILFQAVFEKLNK</sequence>
<gene>
    <name evidence="1" type="ORF">FKW44_010500</name>
</gene>
<proteinExistence type="predicted"/>
<keyword evidence="2" id="KW-1185">Reference proteome</keyword>
<name>A0A7T8HGZ6_CALRO</name>
<feature type="non-terminal residue" evidence="1">
    <location>
        <position position="1"/>
    </location>
</feature>
<organism evidence="1 2">
    <name type="scientific">Caligus rogercresseyi</name>
    <name type="common">Sea louse</name>
    <dbReference type="NCBI Taxonomy" id="217165"/>
    <lineage>
        <taxon>Eukaryota</taxon>
        <taxon>Metazoa</taxon>
        <taxon>Ecdysozoa</taxon>
        <taxon>Arthropoda</taxon>
        <taxon>Crustacea</taxon>
        <taxon>Multicrustacea</taxon>
        <taxon>Hexanauplia</taxon>
        <taxon>Copepoda</taxon>
        <taxon>Siphonostomatoida</taxon>
        <taxon>Caligidae</taxon>
        <taxon>Caligus</taxon>
    </lineage>
</organism>
<evidence type="ECO:0000313" key="2">
    <source>
        <dbReference type="Proteomes" id="UP000595437"/>
    </source>
</evidence>